<feature type="region of interest" description="Disordered" evidence="1">
    <location>
        <begin position="117"/>
        <end position="139"/>
    </location>
</feature>
<evidence type="ECO:0000256" key="1">
    <source>
        <dbReference type="SAM" id="MobiDB-lite"/>
    </source>
</evidence>
<reference evidence="2" key="2">
    <citation type="submission" date="2021-04" db="EMBL/GenBank/DDBJ databases">
        <authorList>
            <person name="Podell S."/>
        </authorList>
    </citation>
    <scope>NUCLEOTIDE SEQUENCE</scope>
    <source>
        <strain evidence="2">Hildebrandi</strain>
    </source>
</reference>
<protein>
    <submittedName>
        <fullName evidence="2">Uncharacterized protein</fullName>
    </submittedName>
</protein>
<reference evidence="2" key="1">
    <citation type="journal article" date="2021" name="Sci. Rep.">
        <title>Diploid genomic architecture of Nitzschia inconspicua, an elite biomass production diatom.</title>
        <authorList>
            <person name="Oliver A."/>
            <person name="Podell S."/>
            <person name="Pinowska A."/>
            <person name="Traller J.C."/>
            <person name="Smith S.R."/>
            <person name="McClure R."/>
            <person name="Beliaev A."/>
            <person name="Bohutskyi P."/>
            <person name="Hill E.A."/>
            <person name="Rabines A."/>
            <person name="Zheng H."/>
            <person name="Allen L.Z."/>
            <person name="Kuo A."/>
            <person name="Grigoriev I.V."/>
            <person name="Allen A.E."/>
            <person name="Hazlebeck D."/>
            <person name="Allen E.E."/>
        </authorList>
    </citation>
    <scope>NUCLEOTIDE SEQUENCE</scope>
    <source>
        <strain evidence="2">Hildebrandi</strain>
    </source>
</reference>
<keyword evidence="3" id="KW-1185">Reference proteome</keyword>
<organism evidence="2 3">
    <name type="scientific">Nitzschia inconspicua</name>
    <dbReference type="NCBI Taxonomy" id="303405"/>
    <lineage>
        <taxon>Eukaryota</taxon>
        <taxon>Sar</taxon>
        <taxon>Stramenopiles</taxon>
        <taxon>Ochrophyta</taxon>
        <taxon>Bacillariophyta</taxon>
        <taxon>Bacillariophyceae</taxon>
        <taxon>Bacillariophycidae</taxon>
        <taxon>Bacillariales</taxon>
        <taxon>Bacillariaceae</taxon>
        <taxon>Nitzschia</taxon>
    </lineage>
</organism>
<evidence type="ECO:0000313" key="2">
    <source>
        <dbReference type="EMBL" id="KAG7372614.1"/>
    </source>
</evidence>
<feature type="compositionally biased region" description="Low complexity" evidence="1">
    <location>
        <begin position="123"/>
        <end position="133"/>
    </location>
</feature>
<accession>A0A9K3Q8Y2</accession>
<gene>
    <name evidence="2" type="ORF">IV203_018757</name>
</gene>
<comment type="caution">
    <text evidence="2">The sequence shown here is derived from an EMBL/GenBank/DDBJ whole genome shotgun (WGS) entry which is preliminary data.</text>
</comment>
<name>A0A9K3Q8Y2_9STRA</name>
<evidence type="ECO:0000313" key="3">
    <source>
        <dbReference type="Proteomes" id="UP000693970"/>
    </source>
</evidence>
<dbReference type="Proteomes" id="UP000693970">
    <property type="component" value="Unassembled WGS sequence"/>
</dbReference>
<dbReference type="AlphaFoldDB" id="A0A9K3Q8Y2"/>
<sequence>MAVPILLSPVGCVDTSTSNPSNTDATTTTTTIPSTRATTNGNLTSVVSNDGVFWISLSSDERYLLPKLDHLLLELEYDNVDIRSFRISNTQDISNLSTNRPLLKLKQIFQVLAQKKDNMDNPQQQQQQQQQQQPNHHHHRRELFIKMSLQTESFQDLMHCALLSGAFSRLTVKGDYWTVAMEPKTIEYITHAISKGRLEQLQLVGMFMGVEATTLLSKQLQQQDIDPTMALQSLCFCRINFEDMTPLLDTFKWSHEKSNHSGSRCNSLLQGLSVVECNFNDSTLVPLVEALLSRLDDTSSGNAVSLTRLSLAGNMAGKGTIRAIANYLQHPKCRLQHLNLSRQTTPNMATLMLDDSLSPFLASLSKNQSLCSLGLTHLSLEGHHIATLFGKGNQYRLPTTLTDLNLAHNLITSVWQVWGDGTALKSIPTNDNLHVLNLTGNPFWLQVQASSTHHQQQNCHERRTLMKMVNQYPYLGYLGAEVDRGAEIESTAGFYGPSRFATMLQYSLDMNRAGRHLFHGKKSVQASPVPISLVPFVLERVNISPLRGSVESSTSDSSNLEGLSNRILMNANDRICCHNECRRRTTKSTVNIRTANALYGLVQEMVACQFSGRL</sequence>
<proteinExistence type="predicted"/>
<dbReference type="EMBL" id="JAGRRH010000003">
    <property type="protein sequence ID" value="KAG7372614.1"/>
    <property type="molecule type" value="Genomic_DNA"/>
</dbReference>